<sequence length="78" mass="8908">MRLVAISLSDQRQGHGRILSELVEDYARRLFLEVLLVNAAPDAVGFYKKMSWQTQVWDNAEYMSGKSDCVQMVKSLVD</sequence>
<evidence type="ECO:0000313" key="2">
    <source>
        <dbReference type="EMBL" id="ANI15754.1"/>
    </source>
</evidence>
<name>A0A1A9KE47_9PSED</name>
<dbReference type="InterPro" id="IPR000182">
    <property type="entry name" value="GNAT_dom"/>
</dbReference>
<evidence type="ECO:0000259" key="1">
    <source>
        <dbReference type="Pfam" id="PF13673"/>
    </source>
</evidence>
<dbReference type="GO" id="GO:0016747">
    <property type="term" value="F:acyltransferase activity, transferring groups other than amino-acyl groups"/>
    <property type="evidence" value="ECO:0007669"/>
    <property type="project" value="InterPro"/>
</dbReference>
<dbReference type="InterPro" id="IPR016181">
    <property type="entry name" value="Acyl_CoA_acyltransferase"/>
</dbReference>
<evidence type="ECO:0000313" key="3">
    <source>
        <dbReference type="Proteomes" id="UP000077748"/>
    </source>
</evidence>
<dbReference type="AlphaFoldDB" id="A0A1A9KE47"/>
<proteinExistence type="predicted"/>
<dbReference type="SUPFAM" id="SSF55729">
    <property type="entry name" value="Acyl-CoA N-acyltransferases (Nat)"/>
    <property type="match status" value="1"/>
</dbReference>
<dbReference type="Proteomes" id="UP000077748">
    <property type="component" value="Chromosome"/>
</dbReference>
<gene>
    <name evidence="2" type="ORF">A9C11_18020</name>
</gene>
<protein>
    <recommendedName>
        <fullName evidence="1">N-acetyltransferase domain-containing protein</fullName>
    </recommendedName>
</protein>
<dbReference type="EMBL" id="CP015878">
    <property type="protein sequence ID" value="ANI15754.1"/>
    <property type="molecule type" value="Genomic_DNA"/>
</dbReference>
<dbReference type="Pfam" id="PF13673">
    <property type="entry name" value="Acetyltransf_10"/>
    <property type="match status" value="1"/>
</dbReference>
<dbReference type="Gene3D" id="3.40.630.30">
    <property type="match status" value="1"/>
</dbReference>
<reference evidence="2 3" key="1">
    <citation type="submission" date="2016-05" db="EMBL/GenBank/DDBJ databases">
        <title>Genome Sequence of Pseudomonas citronellolis Strain SJTE-3, an Estrogens and Persistent Organic Pollutants degradation strain.</title>
        <authorList>
            <person name="Liang R."/>
        </authorList>
    </citation>
    <scope>NUCLEOTIDE SEQUENCE [LARGE SCALE GENOMIC DNA]</scope>
    <source>
        <strain evidence="2 3">SJTE-3</strain>
    </source>
</reference>
<accession>A0A1A9KE47</accession>
<organism evidence="2 3">
    <name type="scientific">Pseudomonas citronellolis</name>
    <dbReference type="NCBI Taxonomy" id="53408"/>
    <lineage>
        <taxon>Bacteria</taxon>
        <taxon>Pseudomonadati</taxon>
        <taxon>Pseudomonadota</taxon>
        <taxon>Gammaproteobacteria</taxon>
        <taxon>Pseudomonadales</taxon>
        <taxon>Pseudomonadaceae</taxon>
        <taxon>Pseudomonas</taxon>
    </lineage>
</organism>
<feature type="domain" description="N-acetyltransferase" evidence="1">
    <location>
        <begin position="3"/>
        <end position="75"/>
    </location>
</feature>